<evidence type="ECO:0000256" key="3">
    <source>
        <dbReference type="SAM" id="MobiDB-lite"/>
    </source>
</evidence>
<dbReference type="EMBL" id="RBNI01008974">
    <property type="protein sequence ID" value="RUP44401.1"/>
    <property type="molecule type" value="Genomic_DNA"/>
</dbReference>
<dbReference type="InterPro" id="IPR008937">
    <property type="entry name" value="Ras-like_GEF"/>
</dbReference>
<dbReference type="PROSITE" id="PS50009">
    <property type="entry name" value="RASGEF_CAT"/>
    <property type="match status" value="1"/>
</dbReference>
<dbReference type="GO" id="GO:0005886">
    <property type="term" value="C:plasma membrane"/>
    <property type="evidence" value="ECO:0007669"/>
    <property type="project" value="TreeGrafter"/>
</dbReference>
<dbReference type="InterPro" id="IPR023578">
    <property type="entry name" value="Ras_GEF_dom_sf"/>
</dbReference>
<dbReference type="GO" id="GO:0007265">
    <property type="term" value="P:Ras protein signal transduction"/>
    <property type="evidence" value="ECO:0007669"/>
    <property type="project" value="TreeGrafter"/>
</dbReference>
<dbReference type="InterPro" id="IPR001895">
    <property type="entry name" value="RASGEF_cat_dom"/>
</dbReference>
<dbReference type="AlphaFoldDB" id="A0A433D0Q5"/>
<feature type="compositionally biased region" description="Acidic residues" evidence="3">
    <location>
        <begin position="458"/>
        <end position="472"/>
    </location>
</feature>
<organism evidence="5 6">
    <name type="scientific">Jimgerdemannia flammicorona</name>
    <dbReference type="NCBI Taxonomy" id="994334"/>
    <lineage>
        <taxon>Eukaryota</taxon>
        <taxon>Fungi</taxon>
        <taxon>Fungi incertae sedis</taxon>
        <taxon>Mucoromycota</taxon>
        <taxon>Mucoromycotina</taxon>
        <taxon>Endogonomycetes</taxon>
        <taxon>Endogonales</taxon>
        <taxon>Endogonaceae</taxon>
        <taxon>Jimgerdemannia</taxon>
    </lineage>
</organism>
<evidence type="ECO:0000256" key="1">
    <source>
        <dbReference type="ARBA" id="ARBA00022658"/>
    </source>
</evidence>
<dbReference type="Pfam" id="PF00617">
    <property type="entry name" value="RasGEF"/>
    <property type="match status" value="1"/>
</dbReference>
<name>A0A433D0Q5_9FUNG</name>
<dbReference type="SUPFAM" id="SSF48366">
    <property type="entry name" value="Ras GEF"/>
    <property type="match status" value="1"/>
</dbReference>
<sequence>MRAATVPSILQFPPHLIAYQLTLVESAIFLEIKARALLEHTPRHPNSQIVASTDFFNYLTRLIEHSILLPQEATTRAQHIHHWVKVAAKCHELQNYQTLKAIVSALGTPPVQRLKRTWACMPKKSMTRLEFLSELMSETRNYGRYREHMGMVNSSNVNGMSISVMKRETLKKPTVPFLGTFIHDITYLVAAVKSTSIHSVTSITSATTAVNRDSLNHSERPPSPTLSTVSTLTPENDPRVKDLLATMHYYQSGPKYALVPPSNYTKAAQKHHFRTPSLPSALHRSSGGKGRSSFGGGDEEEEGIETQQQLITHYLLTRAWVSEKIVDELSVLREPPKRPATSGTGSPNRGSGGGGSGAAGSGGSGSGHRPNSMEDGVDVPARTSALVGEDGGTGMVFVSTLDKAEREREGGKEKRGFLSLFSVRTSLEKERPALAEVPQGRRSMAKEEPVLADMVLPDSDDEDEIDSEEYVELDQRSKERRQSWKGTKFMADEEKGIK</sequence>
<dbReference type="SMART" id="SM00147">
    <property type="entry name" value="RasGEF"/>
    <property type="match status" value="1"/>
</dbReference>
<dbReference type="PANTHER" id="PTHR23113:SF368">
    <property type="entry name" value="CELL DIVISION CONTROL PROTEIN 25"/>
    <property type="match status" value="1"/>
</dbReference>
<comment type="caution">
    <text evidence="5">The sequence shown here is derived from an EMBL/GenBank/DDBJ whole genome shotgun (WGS) entry which is preliminary data.</text>
</comment>
<feature type="compositionally biased region" description="Gly residues" evidence="3">
    <location>
        <begin position="350"/>
        <end position="366"/>
    </location>
</feature>
<evidence type="ECO:0000313" key="6">
    <source>
        <dbReference type="Proteomes" id="UP000268093"/>
    </source>
</evidence>
<keyword evidence="6" id="KW-1185">Reference proteome</keyword>
<dbReference type="GO" id="GO:0005085">
    <property type="term" value="F:guanyl-nucleotide exchange factor activity"/>
    <property type="evidence" value="ECO:0007669"/>
    <property type="project" value="UniProtKB-KW"/>
</dbReference>
<reference evidence="5 6" key="1">
    <citation type="journal article" date="2018" name="New Phytol.">
        <title>Phylogenomics of Endogonaceae and evolution of mycorrhizas within Mucoromycota.</title>
        <authorList>
            <person name="Chang Y."/>
            <person name="Desiro A."/>
            <person name="Na H."/>
            <person name="Sandor L."/>
            <person name="Lipzen A."/>
            <person name="Clum A."/>
            <person name="Barry K."/>
            <person name="Grigoriev I.V."/>
            <person name="Martin F.M."/>
            <person name="Stajich J.E."/>
            <person name="Smith M.E."/>
            <person name="Bonito G."/>
            <person name="Spatafora J.W."/>
        </authorList>
    </citation>
    <scope>NUCLEOTIDE SEQUENCE [LARGE SCALE GENOMIC DNA]</scope>
    <source>
        <strain evidence="5 6">GMNB39</strain>
    </source>
</reference>
<keyword evidence="1 2" id="KW-0344">Guanine-nucleotide releasing factor</keyword>
<feature type="region of interest" description="Disordered" evidence="3">
    <location>
        <begin position="267"/>
        <end position="306"/>
    </location>
</feature>
<evidence type="ECO:0000259" key="4">
    <source>
        <dbReference type="PROSITE" id="PS50009"/>
    </source>
</evidence>
<accession>A0A433D0Q5</accession>
<feature type="non-terminal residue" evidence="5">
    <location>
        <position position="498"/>
    </location>
</feature>
<dbReference type="OrthoDB" id="546434at2759"/>
<feature type="compositionally biased region" description="Low complexity" evidence="3">
    <location>
        <begin position="225"/>
        <end position="234"/>
    </location>
</feature>
<protein>
    <submittedName>
        <fullName evidence="5">Ras guanine nucleotide exchange factor domain-containing protein</fullName>
    </submittedName>
</protein>
<dbReference type="Gene3D" id="1.10.840.10">
    <property type="entry name" value="Ras guanine-nucleotide exchange factors catalytic domain"/>
    <property type="match status" value="1"/>
</dbReference>
<feature type="compositionally biased region" description="Basic and acidic residues" evidence="3">
    <location>
        <begin position="473"/>
        <end position="482"/>
    </location>
</feature>
<dbReference type="InterPro" id="IPR036964">
    <property type="entry name" value="RASGEF_cat_dom_sf"/>
</dbReference>
<feature type="region of interest" description="Disordered" evidence="3">
    <location>
        <begin position="458"/>
        <end position="498"/>
    </location>
</feature>
<feature type="domain" description="Ras-GEF" evidence="4">
    <location>
        <begin position="13"/>
        <end position="255"/>
    </location>
</feature>
<evidence type="ECO:0000313" key="5">
    <source>
        <dbReference type="EMBL" id="RUP44401.1"/>
    </source>
</evidence>
<dbReference type="PANTHER" id="PTHR23113">
    <property type="entry name" value="GUANINE NUCLEOTIDE EXCHANGE FACTOR"/>
    <property type="match status" value="1"/>
</dbReference>
<dbReference type="Proteomes" id="UP000268093">
    <property type="component" value="Unassembled WGS sequence"/>
</dbReference>
<feature type="compositionally biased region" description="Gly residues" evidence="3">
    <location>
        <begin position="287"/>
        <end position="296"/>
    </location>
</feature>
<proteinExistence type="predicted"/>
<gene>
    <name evidence="5" type="ORF">BC936DRAFT_149514</name>
</gene>
<evidence type="ECO:0000256" key="2">
    <source>
        <dbReference type="PROSITE-ProRule" id="PRU00168"/>
    </source>
</evidence>
<feature type="region of interest" description="Disordered" evidence="3">
    <location>
        <begin position="332"/>
        <end position="377"/>
    </location>
</feature>
<feature type="region of interest" description="Disordered" evidence="3">
    <location>
        <begin position="211"/>
        <end position="236"/>
    </location>
</feature>